<keyword evidence="11" id="KW-1185">Reference proteome</keyword>
<evidence type="ECO:0000256" key="8">
    <source>
        <dbReference type="RuleBase" id="RU363032"/>
    </source>
</evidence>
<sequence>MKKTRYFTPQRIGAWIAFLVGAIYFLVPLIGTFEFSLRMRRGEYSFDAYRVVFTDPNFQSTFGYSILLAIMTIIFGILLVVPTAYWVRLRLPKLRPVIEFITLMPLVIPAIVIVFGYLRIYNSSSWLPFTASTQATDLLLMFGYVTLSLPYMYRAIDTAMRTIDVRTLTEAAESMGAKLPTIMLRIIFPNVLSGVMSGAFITFAIVIGEFTLASLLNRPAFGPYLQLVGANRAYEPSALAIIAFGITWASMALIQLVSRLNKFKTTGG</sequence>
<feature type="transmembrane region" description="Helical" evidence="8">
    <location>
        <begin position="236"/>
        <end position="257"/>
    </location>
</feature>
<proteinExistence type="inferred from homology"/>
<dbReference type="PANTHER" id="PTHR43357">
    <property type="entry name" value="INNER MEMBRANE ABC TRANSPORTER PERMEASE PROTEIN YDCV"/>
    <property type="match status" value="1"/>
</dbReference>
<keyword evidence="7 8" id="KW-0472">Membrane</keyword>
<dbReference type="InterPro" id="IPR000515">
    <property type="entry name" value="MetI-like"/>
</dbReference>
<evidence type="ECO:0000259" key="9">
    <source>
        <dbReference type="PROSITE" id="PS50928"/>
    </source>
</evidence>
<feature type="transmembrane region" description="Helical" evidence="8">
    <location>
        <begin position="12"/>
        <end position="31"/>
    </location>
</feature>
<reference evidence="10 11" key="1">
    <citation type="submission" date="2020-08" db="EMBL/GenBank/DDBJ databases">
        <title>Genomic Encyclopedia of Type Strains, Phase IV (KMG-IV): sequencing the most valuable type-strain genomes for metagenomic binning, comparative biology and taxonomic classification.</title>
        <authorList>
            <person name="Goeker M."/>
        </authorList>
    </citation>
    <scope>NUCLEOTIDE SEQUENCE [LARGE SCALE GENOMIC DNA]</scope>
    <source>
        <strain evidence="10 11">DSM 22336</strain>
    </source>
</reference>
<dbReference type="Proteomes" id="UP000555393">
    <property type="component" value="Unassembled WGS sequence"/>
</dbReference>
<keyword evidence="5 8" id="KW-0812">Transmembrane</keyword>
<evidence type="ECO:0000256" key="7">
    <source>
        <dbReference type="ARBA" id="ARBA00023136"/>
    </source>
</evidence>
<feature type="transmembrane region" description="Helical" evidence="8">
    <location>
        <begin position="97"/>
        <end position="118"/>
    </location>
</feature>
<comment type="subcellular location">
    <subcellularLocation>
        <location evidence="1">Cell inner membrane</location>
        <topology evidence="1">Multi-pass membrane protein</topology>
    </subcellularLocation>
    <subcellularLocation>
        <location evidence="8">Cell membrane</location>
        <topology evidence="8">Multi-pass membrane protein</topology>
    </subcellularLocation>
</comment>
<evidence type="ECO:0000256" key="2">
    <source>
        <dbReference type="ARBA" id="ARBA00022448"/>
    </source>
</evidence>
<keyword evidence="4" id="KW-0997">Cell inner membrane</keyword>
<name>A0A841M5C8_9HYPH</name>
<dbReference type="SUPFAM" id="SSF161098">
    <property type="entry name" value="MetI-like"/>
    <property type="match status" value="1"/>
</dbReference>
<feature type="transmembrane region" description="Helical" evidence="8">
    <location>
        <begin position="138"/>
        <end position="156"/>
    </location>
</feature>
<dbReference type="PROSITE" id="PS50928">
    <property type="entry name" value="ABC_TM1"/>
    <property type="match status" value="1"/>
</dbReference>
<dbReference type="AlphaFoldDB" id="A0A841M5C8"/>
<dbReference type="GO" id="GO:0055085">
    <property type="term" value="P:transmembrane transport"/>
    <property type="evidence" value="ECO:0007669"/>
    <property type="project" value="InterPro"/>
</dbReference>
<keyword evidence="3" id="KW-1003">Cell membrane</keyword>
<gene>
    <name evidence="10" type="ORF">FHS77_002047</name>
</gene>
<dbReference type="CDD" id="cd06261">
    <property type="entry name" value="TM_PBP2"/>
    <property type="match status" value="1"/>
</dbReference>
<dbReference type="Gene3D" id="1.10.3720.10">
    <property type="entry name" value="MetI-like"/>
    <property type="match status" value="1"/>
</dbReference>
<keyword evidence="2 8" id="KW-0813">Transport</keyword>
<evidence type="ECO:0000256" key="1">
    <source>
        <dbReference type="ARBA" id="ARBA00004429"/>
    </source>
</evidence>
<feature type="transmembrane region" description="Helical" evidence="8">
    <location>
        <begin position="62"/>
        <end position="85"/>
    </location>
</feature>
<evidence type="ECO:0000256" key="3">
    <source>
        <dbReference type="ARBA" id="ARBA00022475"/>
    </source>
</evidence>
<evidence type="ECO:0000313" key="10">
    <source>
        <dbReference type="EMBL" id="MBB6261491.1"/>
    </source>
</evidence>
<dbReference type="GO" id="GO:0005886">
    <property type="term" value="C:plasma membrane"/>
    <property type="evidence" value="ECO:0007669"/>
    <property type="project" value="UniProtKB-SubCell"/>
</dbReference>
<dbReference type="Pfam" id="PF00528">
    <property type="entry name" value="BPD_transp_1"/>
    <property type="match status" value="1"/>
</dbReference>
<evidence type="ECO:0000256" key="6">
    <source>
        <dbReference type="ARBA" id="ARBA00022989"/>
    </source>
</evidence>
<evidence type="ECO:0000313" key="11">
    <source>
        <dbReference type="Proteomes" id="UP000555393"/>
    </source>
</evidence>
<keyword evidence="6 8" id="KW-1133">Transmembrane helix</keyword>
<dbReference type="EMBL" id="JACIIU010000009">
    <property type="protein sequence ID" value="MBB6261491.1"/>
    <property type="molecule type" value="Genomic_DNA"/>
</dbReference>
<feature type="transmembrane region" description="Helical" evidence="8">
    <location>
        <begin position="191"/>
        <end position="216"/>
    </location>
</feature>
<dbReference type="InterPro" id="IPR035906">
    <property type="entry name" value="MetI-like_sf"/>
</dbReference>
<evidence type="ECO:0000256" key="4">
    <source>
        <dbReference type="ARBA" id="ARBA00022519"/>
    </source>
</evidence>
<protein>
    <submittedName>
        <fullName evidence="10">Putative spermidine/putrescine transport system permease protein</fullName>
    </submittedName>
</protein>
<comment type="caution">
    <text evidence="10">The sequence shown here is derived from an EMBL/GenBank/DDBJ whole genome shotgun (WGS) entry which is preliminary data.</text>
</comment>
<accession>A0A841M5C8</accession>
<evidence type="ECO:0000256" key="5">
    <source>
        <dbReference type="ARBA" id="ARBA00022692"/>
    </source>
</evidence>
<dbReference type="PANTHER" id="PTHR43357:SF4">
    <property type="entry name" value="INNER MEMBRANE ABC TRANSPORTER PERMEASE PROTEIN YDCV"/>
    <property type="match status" value="1"/>
</dbReference>
<comment type="similarity">
    <text evidence="8">Belongs to the binding-protein-dependent transport system permease family.</text>
</comment>
<dbReference type="RefSeq" id="WP_184222901.1">
    <property type="nucleotide sequence ID" value="NZ_JACIIU010000009.1"/>
</dbReference>
<feature type="domain" description="ABC transmembrane type-1" evidence="9">
    <location>
        <begin position="62"/>
        <end position="257"/>
    </location>
</feature>
<organism evidence="10 11">
    <name type="scientific">Paenochrobactrum gallinarii</name>
    <dbReference type="NCBI Taxonomy" id="643673"/>
    <lineage>
        <taxon>Bacteria</taxon>
        <taxon>Pseudomonadati</taxon>
        <taxon>Pseudomonadota</taxon>
        <taxon>Alphaproteobacteria</taxon>
        <taxon>Hyphomicrobiales</taxon>
        <taxon>Brucellaceae</taxon>
        <taxon>Paenochrobactrum</taxon>
    </lineage>
</organism>